<organism evidence="1 2">
    <name type="scientific">Yoonia rhodophyticola</name>
    <dbReference type="NCBI Taxonomy" id="3137370"/>
    <lineage>
        <taxon>Bacteria</taxon>
        <taxon>Pseudomonadati</taxon>
        <taxon>Pseudomonadota</taxon>
        <taxon>Alphaproteobacteria</taxon>
        <taxon>Rhodobacterales</taxon>
        <taxon>Paracoccaceae</taxon>
        <taxon>Yoonia</taxon>
    </lineage>
</organism>
<dbReference type="RefSeq" id="WP_342075430.1">
    <property type="nucleotide sequence ID" value="NZ_CP151767.2"/>
</dbReference>
<accession>A0AAN0M7M9</accession>
<dbReference type="EMBL" id="CP151767">
    <property type="protein sequence ID" value="WZU66103.1"/>
    <property type="molecule type" value="Genomic_DNA"/>
</dbReference>
<dbReference type="AlphaFoldDB" id="A0AAN0M7M9"/>
<reference evidence="1" key="1">
    <citation type="submission" date="2024-08" db="EMBL/GenBank/DDBJ databases">
        <title>Phylogenomic analyses of a clade within the roseobacter group suggest taxonomic reassignments of species of the genera Aestuariivita, Citreicella, Loktanella, Nautella, Pelagibaca, Ruegeria, Thalassobius, Thiobacimonas and Tropicibacter, and the proposal o.</title>
        <authorList>
            <person name="Jeon C.O."/>
        </authorList>
    </citation>
    <scope>NUCLEOTIDE SEQUENCE</scope>
    <source>
        <strain evidence="1">SS1-5</strain>
    </source>
</reference>
<name>A0AAN0M7M9_9RHOB</name>
<dbReference type="KEGG" id="yrh:AABB31_13565"/>
<dbReference type="Proteomes" id="UP001470809">
    <property type="component" value="Chromosome"/>
</dbReference>
<sequence length="309" mass="35016">MKDPQLTIETDLTDLSPNDWFAQIDDICEDFGFFEQLGCTHFAGFLEAGNKLLVTFENVEDIRAHNPDAEPRGFAYARHDGWSHLAIFSMSRSWFRDRAVYDFFDRLSDDAFFEDFETVVFHGANECGYAAAAFSVVAPGATVIALSPQATLDASVAGWDHRYRAHRRLDFQSRYGYAPDMVEGADAVFIAYDPHEPMDAIHAGLFRNSNVALMPAPLLGRQLARSFDRMGIHDVMIKLAMDGSLDKKRFAQLLRARRYDEPYMRNLTRQLVAQGHRDLACVICEYMLRRGQNAFFTKTLSGLRDKSAA</sequence>
<protein>
    <submittedName>
        <fullName evidence="1">Phosphoadenosine phosphosulfate reductase</fullName>
    </submittedName>
</protein>
<proteinExistence type="predicted"/>
<evidence type="ECO:0000313" key="2">
    <source>
        <dbReference type="Proteomes" id="UP001470809"/>
    </source>
</evidence>
<keyword evidence="2" id="KW-1185">Reference proteome</keyword>
<gene>
    <name evidence="1" type="ORF">AABB31_13565</name>
</gene>
<evidence type="ECO:0000313" key="1">
    <source>
        <dbReference type="EMBL" id="WZU66103.1"/>
    </source>
</evidence>